<evidence type="ECO:0000256" key="1">
    <source>
        <dbReference type="ARBA" id="ARBA00004123"/>
    </source>
</evidence>
<evidence type="ECO:0000256" key="4">
    <source>
        <dbReference type="SAM" id="MobiDB-lite"/>
    </source>
</evidence>
<name>A0A7R8WMX4_9CRUS</name>
<dbReference type="AlphaFoldDB" id="A0A7R8WMX4"/>
<evidence type="ECO:0000259" key="5">
    <source>
        <dbReference type="Pfam" id="PF21326"/>
    </source>
</evidence>
<dbReference type="PANTHER" id="PTHR14017:SF1">
    <property type="entry name" value="LD02225P"/>
    <property type="match status" value="1"/>
</dbReference>
<evidence type="ECO:0000256" key="2">
    <source>
        <dbReference type="ARBA" id="ARBA00023242"/>
    </source>
</evidence>
<comment type="subcellular location">
    <subcellularLocation>
        <location evidence="1">Nucleus</location>
    </subcellularLocation>
</comment>
<dbReference type="GO" id="GO:0071558">
    <property type="term" value="F:histone H3K27me2/H3K27me3 demethylase activity"/>
    <property type="evidence" value="ECO:0007669"/>
    <property type="project" value="TreeGrafter"/>
</dbReference>
<evidence type="ECO:0000256" key="3">
    <source>
        <dbReference type="ARBA" id="ARBA00034483"/>
    </source>
</evidence>
<dbReference type="Gene3D" id="2.10.110.20">
    <property type="match status" value="1"/>
</dbReference>
<dbReference type="GO" id="GO:0044666">
    <property type="term" value="C:MLL3/4 complex"/>
    <property type="evidence" value="ECO:0007669"/>
    <property type="project" value="TreeGrafter"/>
</dbReference>
<feature type="non-terminal residue" evidence="6">
    <location>
        <position position="1"/>
    </location>
</feature>
<dbReference type="GO" id="GO:0000978">
    <property type="term" value="F:RNA polymerase II cis-regulatory region sequence-specific DNA binding"/>
    <property type="evidence" value="ECO:0007669"/>
    <property type="project" value="TreeGrafter"/>
</dbReference>
<protein>
    <recommendedName>
        <fullName evidence="5">Lysine-specific demethylase 6A/B-like GATA-like domain-containing protein</fullName>
    </recommendedName>
</protein>
<feature type="region of interest" description="Disordered" evidence="4">
    <location>
        <begin position="113"/>
        <end position="154"/>
    </location>
</feature>
<feature type="domain" description="Lysine-specific demethylase 6A/B-like GATA-like" evidence="5">
    <location>
        <begin position="38"/>
        <end position="95"/>
    </location>
</feature>
<feature type="compositionally biased region" description="Pro residues" evidence="4">
    <location>
        <begin position="116"/>
        <end position="133"/>
    </location>
</feature>
<dbReference type="InterPro" id="IPR051630">
    <property type="entry name" value="Corepressor-Demethylase"/>
</dbReference>
<evidence type="ECO:0000313" key="6">
    <source>
        <dbReference type="EMBL" id="CAD7233508.1"/>
    </source>
</evidence>
<accession>A0A7R8WMX4</accession>
<dbReference type="EMBL" id="OB666410">
    <property type="protein sequence ID" value="CAD7233508.1"/>
    <property type="molecule type" value="Genomic_DNA"/>
</dbReference>
<dbReference type="InterPro" id="IPR048560">
    <property type="entry name" value="KDM6A_B-like_GATAL"/>
</dbReference>
<dbReference type="GO" id="GO:0010468">
    <property type="term" value="P:regulation of gene expression"/>
    <property type="evidence" value="ECO:0007669"/>
    <property type="project" value="TreeGrafter"/>
</dbReference>
<organism evidence="6">
    <name type="scientific">Cyprideis torosa</name>
    <dbReference type="NCBI Taxonomy" id="163714"/>
    <lineage>
        <taxon>Eukaryota</taxon>
        <taxon>Metazoa</taxon>
        <taxon>Ecdysozoa</taxon>
        <taxon>Arthropoda</taxon>
        <taxon>Crustacea</taxon>
        <taxon>Oligostraca</taxon>
        <taxon>Ostracoda</taxon>
        <taxon>Podocopa</taxon>
        <taxon>Podocopida</taxon>
        <taxon>Cytherocopina</taxon>
        <taxon>Cytheroidea</taxon>
        <taxon>Cytherideidae</taxon>
        <taxon>Cyprideis</taxon>
    </lineage>
</organism>
<dbReference type="InterPro" id="IPR046941">
    <property type="entry name" value="KDM6_GATAL_sf"/>
</dbReference>
<sequence length="154" mass="17211">VSDPQLFAAIKYCLLRSLRTCQLSLRFLTAVGCKIKFHGRARNEPTHYCGQCEVEVFNFLLIKEEEKRHVVHCINCARRIAPRLEGFLCLQEYTMKDLTLTYDNFTLHTASAGTPSLPPPPPSARPFLAPQPPAAYHGHAHSGRSSSNAHHSVS</sequence>
<gene>
    <name evidence="6" type="ORF">CTOB1V02_LOCUS11330</name>
</gene>
<dbReference type="Pfam" id="PF21326">
    <property type="entry name" value="KDM6_GATAL"/>
    <property type="match status" value="1"/>
</dbReference>
<dbReference type="PANTHER" id="PTHR14017">
    <property type="entry name" value="LYSINE-SPECIFIC DEMETHYLASE"/>
    <property type="match status" value="1"/>
</dbReference>
<dbReference type="OrthoDB" id="418911at2759"/>
<proteinExistence type="inferred from homology"/>
<dbReference type="GO" id="GO:0031490">
    <property type="term" value="F:chromatin DNA binding"/>
    <property type="evidence" value="ECO:0007669"/>
    <property type="project" value="TreeGrafter"/>
</dbReference>
<comment type="similarity">
    <text evidence="3">Belongs to the UTX family.</text>
</comment>
<feature type="compositionally biased region" description="Polar residues" evidence="4">
    <location>
        <begin position="143"/>
        <end position="154"/>
    </location>
</feature>
<reference evidence="6" key="1">
    <citation type="submission" date="2020-11" db="EMBL/GenBank/DDBJ databases">
        <authorList>
            <person name="Tran Van P."/>
        </authorList>
    </citation>
    <scope>NUCLEOTIDE SEQUENCE</scope>
</reference>
<keyword evidence="2" id="KW-0539">Nucleus</keyword>